<dbReference type="SUPFAM" id="SSF53474">
    <property type="entry name" value="alpha/beta-Hydrolases"/>
    <property type="match status" value="1"/>
</dbReference>
<dbReference type="RefSeq" id="WP_167627287.1">
    <property type="nucleotide sequence ID" value="NZ_BAAAHR010000006.1"/>
</dbReference>
<reference evidence="2 3" key="1">
    <citation type="submission" date="2020-07" db="EMBL/GenBank/DDBJ databases">
        <title>Sequencing the genomes of 1000 actinobacteria strains.</title>
        <authorList>
            <person name="Klenk H.-P."/>
        </authorList>
    </citation>
    <scope>NUCLEOTIDE SEQUENCE [LARGE SCALE GENOMIC DNA]</scope>
    <source>
        <strain evidence="2 3">DSM 10309</strain>
    </source>
</reference>
<evidence type="ECO:0000313" key="2">
    <source>
        <dbReference type="EMBL" id="MBA8814056.1"/>
    </source>
</evidence>
<protein>
    <submittedName>
        <fullName evidence="2">Pimeloyl-ACP methyl ester carboxylesterase</fullName>
    </submittedName>
</protein>
<dbReference type="InterPro" id="IPR000073">
    <property type="entry name" value="AB_hydrolase_1"/>
</dbReference>
<dbReference type="AlphaFoldDB" id="A0A7W3JJK1"/>
<organism evidence="2 3">
    <name type="scientific">Frigoribacterium faeni</name>
    <dbReference type="NCBI Taxonomy" id="145483"/>
    <lineage>
        <taxon>Bacteria</taxon>
        <taxon>Bacillati</taxon>
        <taxon>Actinomycetota</taxon>
        <taxon>Actinomycetes</taxon>
        <taxon>Micrococcales</taxon>
        <taxon>Microbacteriaceae</taxon>
        <taxon>Frigoribacterium</taxon>
    </lineage>
</organism>
<proteinExistence type="predicted"/>
<evidence type="ECO:0000259" key="1">
    <source>
        <dbReference type="Pfam" id="PF12697"/>
    </source>
</evidence>
<gene>
    <name evidence="2" type="ORF">FB463_002322</name>
</gene>
<feature type="domain" description="AB hydrolase-1" evidence="1">
    <location>
        <begin position="16"/>
        <end position="246"/>
    </location>
</feature>
<name>A0A7W3JJK1_9MICO</name>
<dbReference type="PANTHER" id="PTHR43798:SF5">
    <property type="entry name" value="MONOACYLGLYCEROL LIPASE ABHD6"/>
    <property type="match status" value="1"/>
</dbReference>
<dbReference type="Pfam" id="PF12697">
    <property type="entry name" value="Abhydrolase_6"/>
    <property type="match status" value="1"/>
</dbReference>
<dbReference type="InterPro" id="IPR029058">
    <property type="entry name" value="AB_hydrolase_fold"/>
</dbReference>
<sequence length="262" mass="27746">MSAYRVVPGGESRGTVLVVPGYTGSKEDFRVTMPLLRDAGFEVVAVTRRGQADSVAPPSLADHSLAEEARDIARIAPLLADGRPVHLLGHSLGGVIGRAAVLLDPGLFASYTMLCSGPHGWPDRKHLERHLVAEKGTSALFDATNPATLGLADAELDPEPAFLRMRMARTSAHSVVAGGEILELADDTTEALAATGVPVLVAHGEWDAAWPIPWQRDMADRLGARYEVIAGAWHSPQIEQPAATAALLADFWGSVADPTRAS</sequence>
<dbReference type="GO" id="GO:0046464">
    <property type="term" value="P:acylglycerol catabolic process"/>
    <property type="evidence" value="ECO:0007669"/>
    <property type="project" value="TreeGrafter"/>
</dbReference>
<dbReference type="GO" id="GO:0047372">
    <property type="term" value="F:monoacylglycerol lipase activity"/>
    <property type="evidence" value="ECO:0007669"/>
    <property type="project" value="TreeGrafter"/>
</dbReference>
<dbReference type="EMBL" id="JACGWW010000003">
    <property type="protein sequence ID" value="MBA8814056.1"/>
    <property type="molecule type" value="Genomic_DNA"/>
</dbReference>
<dbReference type="Proteomes" id="UP000522688">
    <property type="component" value="Unassembled WGS sequence"/>
</dbReference>
<comment type="caution">
    <text evidence="2">The sequence shown here is derived from an EMBL/GenBank/DDBJ whole genome shotgun (WGS) entry which is preliminary data.</text>
</comment>
<evidence type="ECO:0000313" key="3">
    <source>
        <dbReference type="Proteomes" id="UP000522688"/>
    </source>
</evidence>
<dbReference type="PANTHER" id="PTHR43798">
    <property type="entry name" value="MONOACYLGLYCEROL LIPASE"/>
    <property type="match status" value="1"/>
</dbReference>
<dbReference type="GO" id="GO:0016020">
    <property type="term" value="C:membrane"/>
    <property type="evidence" value="ECO:0007669"/>
    <property type="project" value="TreeGrafter"/>
</dbReference>
<dbReference type="InterPro" id="IPR050266">
    <property type="entry name" value="AB_hydrolase_sf"/>
</dbReference>
<dbReference type="Gene3D" id="3.40.50.1820">
    <property type="entry name" value="alpha/beta hydrolase"/>
    <property type="match status" value="1"/>
</dbReference>
<accession>A0A7W3JJK1</accession>